<dbReference type="EMBL" id="UYYB01099466">
    <property type="protein sequence ID" value="VDM77532.1"/>
    <property type="molecule type" value="Genomic_DNA"/>
</dbReference>
<name>A0A3P7LDX5_STRVU</name>
<protein>
    <submittedName>
        <fullName evidence="2">Uncharacterized protein</fullName>
    </submittedName>
</protein>
<gene>
    <name evidence="2" type="ORF">SVUK_LOCUS12530</name>
</gene>
<organism evidence="2 3">
    <name type="scientific">Strongylus vulgaris</name>
    <name type="common">Blood worm</name>
    <dbReference type="NCBI Taxonomy" id="40348"/>
    <lineage>
        <taxon>Eukaryota</taxon>
        <taxon>Metazoa</taxon>
        <taxon>Ecdysozoa</taxon>
        <taxon>Nematoda</taxon>
        <taxon>Chromadorea</taxon>
        <taxon>Rhabditida</taxon>
        <taxon>Rhabditina</taxon>
        <taxon>Rhabditomorpha</taxon>
        <taxon>Strongyloidea</taxon>
        <taxon>Strongylidae</taxon>
        <taxon>Strongylus</taxon>
    </lineage>
</organism>
<sequence length="165" mass="19786">MMESSHVDTVLRNVLQEVLSDVEKKLREDIDKHLKLSRASNEQKLKELTAQFEHVFRQKQYSHEQELLELQGSVEYLQETLTTTREQKERLEQELEDANVKLLETSEEMGSIRAEVSDLRKEVQVLRAYRDKHMREVQNLDQLQKRLEDYQAVNRYIRQEFAKVR</sequence>
<feature type="coiled-coil region" evidence="1">
    <location>
        <begin position="74"/>
        <end position="160"/>
    </location>
</feature>
<keyword evidence="1" id="KW-0175">Coiled coil</keyword>
<dbReference type="AlphaFoldDB" id="A0A3P7LDX5"/>
<dbReference type="OrthoDB" id="5870770at2759"/>
<proteinExistence type="predicted"/>
<dbReference type="Proteomes" id="UP000270094">
    <property type="component" value="Unassembled WGS sequence"/>
</dbReference>
<evidence type="ECO:0000313" key="3">
    <source>
        <dbReference type="Proteomes" id="UP000270094"/>
    </source>
</evidence>
<keyword evidence="3" id="KW-1185">Reference proteome</keyword>
<evidence type="ECO:0000313" key="2">
    <source>
        <dbReference type="EMBL" id="VDM77532.1"/>
    </source>
</evidence>
<accession>A0A3P7LDX5</accession>
<evidence type="ECO:0000256" key="1">
    <source>
        <dbReference type="SAM" id="Coils"/>
    </source>
</evidence>
<reference evidence="2 3" key="1">
    <citation type="submission" date="2018-11" db="EMBL/GenBank/DDBJ databases">
        <authorList>
            <consortium name="Pathogen Informatics"/>
        </authorList>
    </citation>
    <scope>NUCLEOTIDE SEQUENCE [LARGE SCALE GENOMIC DNA]</scope>
</reference>